<evidence type="ECO:0000313" key="6">
    <source>
        <dbReference type="EMBL" id="MFB8766533.1"/>
    </source>
</evidence>
<accession>A0A7K2IYT1</accession>
<reference evidence="7 8" key="1">
    <citation type="journal article" date="2019" name="Nat. Commun.">
        <title>The antimicrobial potential of Streptomyces from insect microbiomes.</title>
        <authorList>
            <person name="Chevrette M.G."/>
            <person name="Carlson C.M."/>
            <person name="Ortega H.E."/>
            <person name="Thomas C."/>
            <person name="Ananiev G.E."/>
            <person name="Barns K.J."/>
            <person name="Book A.J."/>
            <person name="Cagnazzo J."/>
            <person name="Carlos C."/>
            <person name="Flanigan W."/>
            <person name="Grubbs K.J."/>
            <person name="Horn H.A."/>
            <person name="Hoffmann F.M."/>
            <person name="Klassen J.L."/>
            <person name="Knack J.J."/>
            <person name="Lewin G.R."/>
            <person name="McDonald B.R."/>
            <person name="Muller L."/>
            <person name="Melo W.G.P."/>
            <person name="Pinto-Tomas A.A."/>
            <person name="Schmitz A."/>
            <person name="Wendt-Pienkowski E."/>
            <person name="Wildman S."/>
            <person name="Zhao M."/>
            <person name="Zhang F."/>
            <person name="Bugni T.S."/>
            <person name="Andes D.R."/>
            <person name="Pupo M.T."/>
            <person name="Currie C.R."/>
        </authorList>
    </citation>
    <scope>NUCLEOTIDE SEQUENCE [LARGE SCALE GENOMIC DNA]</scope>
    <source>
        <strain evidence="7 8">SID5840</strain>
    </source>
</reference>
<evidence type="ECO:0000256" key="3">
    <source>
        <dbReference type="ARBA" id="ARBA00023163"/>
    </source>
</evidence>
<dbReference type="SUPFAM" id="SSF53697">
    <property type="entry name" value="SIS domain"/>
    <property type="match status" value="1"/>
</dbReference>
<dbReference type="Proteomes" id="UP000467124">
    <property type="component" value="Unassembled WGS sequence"/>
</dbReference>
<gene>
    <name evidence="7" type="ORF">GTW20_23375</name>
    <name evidence="6" type="ORF">VSQ78_02385</name>
</gene>
<sequence>MNSSSNPGLERLHTLVRTHWDDLSPAERSVCRLLTASPVEQILYSNAQELGSASGTSNASVIRTLRRLGYTGLPALKQEIAAPFTSEVAPEVRLRERIDRMGRDFTSLWGRVVDEARDRVEHVRTATSSEELTRAVEVLAEAEQTLAYGVGSSNIAAEHLALKLNRIGARARPIDTDGFRLADDLLGVHRGDAVVVFAPGRVLPEVEVLFERARAVGARSILVTDELADELRDGVDIVLSAPHTPTGMTAEALTGIIVADALVQAVTTVHPDRAVRTSHELTAWRGRLGH</sequence>
<reference evidence="6 9" key="2">
    <citation type="submission" date="2024-01" db="EMBL/GenBank/DDBJ databases">
        <title>Genome mining of biosynthetic gene clusters to explore secondary metabolites of Streptomyces sp.</title>
        <authorList>
            <person name="Baig A."/>
            <person name="Ajitkumar Shintre N."/>
            <person name="Kumar H."/>
            <person name="Anbarasu A."/>
            <person name="Ramaiah S."/>
        </authorList>
    </citation>
    <scope>NUCLEOTIDE SEQUENCE [LARGE SCALE GENOMIC DNA]</scope>
    <source>
        <strain evidence="6 9">A01</strain>
    </source>
</reference>
<feature type="domain" description="HTH rpiR-type" evidence="4">
    <location>
        <begin position="10"/>
        <end position="87"/>
    </location>
</feature>
<proteinExistence type="predicted"/>
<protein>
    <submittedName>
        <fullName evidence="6">MurR/RpiR family transcriptional regulator</fullName>
    </submittedName>
    <submittedName>
        <fullName evidence="7">SIS domain-containing protein</fullName>
    </submittedName>
</protein>
<dbReference type="Pfam" id="PF01380">
    <property type="entry name" value="SIS"/>
    <property type="match status" value="1"/>
</dbReference>
<comment type="caution">
    <text evidence="7">The sequence shown here is derived from an EMBL/GenBank/DDBJ whole genome shotgun (WGS) entry which is preliminary data.</text>
</comment>
<dbReference type="InterPro" id="IPR001347">
    <property type="entry name" value="SIS_dom"/>
</dbReference>
<dbReference type="AlphaFoldDB" id="A0A7K2IYT1"/>
<dbReference type="GO" id="GO:0003700">
    <property type="term" value="F:DNA-binding transcription factor activity"/>
    <property type="evidence" value="ECO:0007669"/>
    <property type="project" value="InterPro"/>
</dbReference>
<name>A0A7K2IYT1_9ACTN</name>
<dbReference type="InterPro" id="IPR036388">
    <property type="entry name" value="WH-like_DNA-bd_sf"/>
</dbReference>
<organism evidence="7 8">
    <name type="scientific">Nocardiopsis alba</name>
    <dbReference type="NCBI Taxonomy" id="53437"/>
    <lineage>
        <taxon>Bacteria</taxon>
        <taxon>Bacillati</taxon>
        <taxon>Actinomycetota</taxon>
        <taxon>Actinomycetes</taxon>
        <taxon>Streptosporangiales</taxon>
        <taxon>Nocardiopsidaceae</taxon>
        <taxon>Nocardiopsis</taxon>
    </lineage>
</organism>
<dbReference type="InterPro" id="IPR046348">
    <property type="entry name" value="SIS_dom_sf"/>
</dbReference>
<keyword evidence="2" id="KW-0238">DNA-binding</keyword>
<dbReference type="GeneID" id="91390443"/>
<evidence type="ECO:0000313" key="8">
    <source>
        <dbReference type="Proteomes" id="UP000467124"/>
    </source>
</evidence>
<keyword evidence="3" id="KW-0804">Transcription</keyword>
<keyword evidence="1" id="KW-0805">Transcription regulation</keyword>
<evidence type="ECO:0000256" key="1">
    <source>
        <dbReference type="ARBA" id="ARBA00023015"/>
    </source>
</evidence>
<dbReference type="Gene3D" id="3.40.50.10490">
    <property type="entry name" value="Glucose-6-phosphate isomerase like protein, domain 1"/>
    <property type="match status" value="1"/>
</dbReference>
<evidence type="ECO:0000313" key="9">
    <source>
        <dbReference type="Proteomes" id="UP001585053"/>
    </source>
</evidence>
<dbReference type="EMBL" id="JAYMRS010000001">
    <property type="protein sequence ID" value="MFB8766533.1"/>
    <property type="molecule type" value="Genomic_DNA"/>
</dbReference>
<evidence type="ECO:0000259" key="4">
    <source>
        <dbReference type="PROSITE" id="PS51071"/>
    </source>
</evidence>
<dbReference type="InterPro" id="IPR035472">
    <property type="entry name" value="RpiR-like_SIS"/>
</dbReference>
<dbReference type="InterPro" id="IPR009057">
    <property type="entry name" value="Homeodomain-like_sf"/>
</dbReference>
<dbReference type="OMA" id="MGQKSPH"/>
<dbReference type="GO" id="GO:0003677">
    <property type="term" value="F:DNA binding"/>
    <property type="evidence" value="ECO:0007669"/>
    <property type="project" value="UniProtKB-KW"/>
</dbReference>
<dbReference type="PROSITE" id="PS51464">
    <property type="entry name" value="SIS"/>
    <property type="match status" value="1"/>
</dbReference>
<dbReference type="InterPro" id="IPR000281">
    <property type="entry name" value="HTH_RpiR"/>
</dbReference>
<dbReference type="EMBL" id="WWHY01000001">
    <property type="protein sequence ID" value="MYR35122.1"/>
    <property type="molecule type" value="Genomic_DNA"/>
</dbReference>
<dbReference type="GO" id="GO:0097367">
    <property type="term" value="F:carbohydrate derivative binding"/>
    <property type="evidence" value="ECO:0007669"/>
    <property type="project" value="InterPro"/>
</dbReference>
<dbReference type="Proteomes" id="UP001585053">
    <property type="component" value="Unassembled WGS sequence"/>
</dbReference>
<dbReference type="Gene3D" id="1.10.10.10">
    <property type="entry name" value="Winged helix-like DNA-binding domain superfamily/Winged helix DNA-binding domain"/>
    <property type="match status" value="1"/>
</dbReference>
<evidence type="ECO:0000313" key="7">
    <source>
        <dbReference type="EMBL" id="MYR35122.1"/>
    </source>
</evidence>
<dbReference type="PROSITE" id="PS51071">
    <property type="entry name" value="HTH_RPIR"/>
    <property type="match status" value="1"/>
</dbReference>
<dbReference type="CDD" id="cd05013">
    <property type="entry name" value="SIS_RpiR"/>
    <property type="match status" value="1"/>
</dbReference>
<evidence type="ECO:0000259" key="5">
    <source>
        <dbReference type="PROSITE" id="PS51464"/>
    </source>
</evidence>
<dbReference type="SUPFAM" id="SSF46689">
    <property type="entry name" value="Homeodomain-like"/>
    <property type="match status" value="1"/>
</dbReference>
<dbReference type="RefSeq" id="WP_014910646.1">
    <property type="nucleotide sequence ID" value="NZ_BAZE01000002.1"/>
</dbReference>
<dbReference type="GO" id="GO:1901135">
    <property type="term" value="P:carbohydrate derivative metabolic process"/>
    <property type="evidence" value="ECO:0007669"/>
    <property type="project" value="InterPro"/>
</dbReference>
<keyword evidence="9" id="KW-1185">Reference proteome</keyword>
<feature type="domain" description="SIS" evidence="5">
    <location>
        <begin position="135"/>
        <end position="272"/>
    </location>
</feature>
<dbReference type="InterPro" id="IPR047640">
    <property type="entry name" value="RpiR-like"/>
</dbReference>
<dbReference type="PANTHER" id="PTHR30514">
    <property type="entry name" value="GLUCOKINASE"/>
    <property type="match status" value="1"/>
</dbReference>
<evidence type="ECO:0000256" key="2">
    <source>
        <dbReference type="ARBA" id="ARBA00023125"/>
    </source>
</evidence>